<evidence type="ECO:0000259" key="9">
    <source>
        <dbReference type="Pfam" id="PF01266"/>
    </source>
</evidence>
<dbReference type="GO" id="GO:0050660">
    <property type="term" value="F:flavin adenine dinucleotide binding"/>
    <property type="evidence" value="ECO:0007669"/>
    <property type="project" value="InterPro"/>
</dbReference>
<dbReference type="InterPro" id="IPR006076">
    <property type="entry name" value="FAD-dep_OxRdtase"/>
</dbReference>
<dbReference type="Gene3D" id="3.50.50.60">
    <property type="entry name" value="FAD/NAD(P)-binding domain"/>
    <property type="match status" value="1"/>
</dbReference>
<dbReference type="InterPro" id="IPR045170">
    <property type="entry name" value="MTOX"/>
</dbReference>
<dbReference type="PANTHER" id="PTHR10961">
    <property type="entry name" value="PEROXISOMAL SARCOSINE OXIDASE"/>
    <property type="match status" value="1"/>
</dbReference>
<dbReference type="GO" id="GO:0008115">
    <property type="term" value="F:sarcosine oxidase activity"/>
    <property type="evidence" value="ECO:0007669"/>
    <property type="project" value="TreeGrafter"/>
</dbReference>
<evidence type="ECO:0000313" key="11">
    <source>
        <dbReference type="Proteomes" id="UP001240236"/>
    </source>
</evidence>
<dbReference type="PROSITE" id="PS00595">
    <property type="entry name" value="AA_TRANSFER_CLASS_5"/>
    <property type="match status" value="1"/>
</dbReference>
<dbReference type="Pfam" id="PF00266">
    <property type="entry name" value="Aminotran_5"/>
    <property type="match status" value="1"/>
</dbReference>
<dbReference type="RefSeq" id="WP_307238238.1">
    <property type="nucleotide sequence ID" value="NZ_JAUSUZ010000001.1"/>
</dbReference>
<accession>A0AAE4AWY6</accession>
<evidence type="ECO:0000256" key="2">
    <source>
        <dbReference type="ARBA" id="ARBA00001974"/>
    </source>
</evidence>
<keyword evidence="3" id="KW-0285">Flavoprotein</keyword>
<dbReference type="SUPFAM" id="SSF54373">
    <property type="entry name" value="FAD-linked reductases, C-terminal domain"/>
    <property type="match status" value="1"/>
</dbReference>
<evidence type="ECO:0000256" key="7">
    <source>
        <dbReference type="RuleBase" id="RU004504"/>
    </source>
</evidence>
<proteinExistence type="predicted"/>
<protein>
    <submittedName>
        <fullName evidence="10">Monomeric sarcosine oxidase</fullName>
    </submittedName>
</protein>
<dbReference type="Proteomes" id="UP001240236">
    <property type="component" value="Unassembled WGS sequence"/>
</dbReference>
<dbReference type="Pfam" id="PF01266">
    <property type="entry name" value="DAO"/>
    <property type="match status" value="1"/>
</dbReference>
<keyword evidence="11" id="KW-1185">Reference proteome</keyword>
<sequence>MTRLDPAALRAGTPGMRYARHFNAAGSALPSAAVLETVIEHLRLEATIGGYEAAEVARERHEQVYALAARLVGGTADDIALTESATVAWHAAMDAVPFAPGDRILASASSYVSSAIHLFRLRETYGVIIEVLPCAPDGTVDLEALEKALRAPVRLVTIAHVPTSSGLVEPVAEVAALANAAGVPLLLDAVQSLGQLPVDLAALGVDLAVGTGRKFLRGPRGTGLLYASPRIRELLRPARPDVRGAVWSSPDGYRVKDGARRFETWETAHALRLGLGTALREALDPGVDAIHSYTAGLAGRLKDALATVPGVTLTDPPAAGGAIVTFVVDREEPADTVRRLRAAGVHVTSVPDHHGRWDLGRRGLRSVVRASVHVYNDESDVSALTAALGRSGSAPAFVPSGSRADVIVVGAGVHGGAASWHLARRGASVIQLERFADGHHQGSSHGHIRMIRRAYPNPVWDELVDHAYLAWSELSEAAGETLLTTTGGLYARPAADGTPGLRGPACETVDAARAAQIFPGLRLGDEFTAVYDPAAGVLDAAAAMRALRSLAVAAGADRRTGVRVLGWEPDGDGVTVRTPDGVLRADRLVVAAGPWTGALVPSLRDLLRVVRIVNIHVGASDVARVSAPALGPFSVDVPGVGLLYGLPAFDGAALKIGLDHGPADDPDRPQTPVTAAEAAELLVLARRFLPAADGDVVDSVSCRYTMAPRNRFAVGALPDVPQVLVAAACSGHGFKFGPAIGAALADLALGKQRPDLDFLAPGALGTAP</sequence>
<keyword evidence="6" id="KW-0560">Oxidoreductase</keyword>
<dbReference type="InterPro" id="IPR015424">
    <property type="entry name" value="PyrdxlP-dep_Trfase"/>
</dbReference>
<evidence type="ECO:0000256" key="1">
    <source>
        <dbReference type="ARBA" id="ARBA00001933"/>
    </source>
</evidence>
<dbReference type="InterPro" id="IPR020578">
    <property type="entry name" value="Aminotrans_V_PyrdxlP_BS"/>
</dbReference>
<comment type="cofactor">
    <cofactor evidence="2">
        <name>FAD</name>
        <dbReference type="ChEBI" id="CHEBI:57692"/>
    </cofactor>
</comment>
<dbReference type="Gene3D" id="3.40.640.10">
    <property type="entry name" value="Type I PLP-dependent aspartate aminotransferase-like (Major domain)"/>
    <property type="match status" value="1"/>
</dbReference>
<feature type="domain" description="Aminotransferase class V" evidence="8">
    <location>
        <begin position="22"/>
        <end position="384"/>
    </location>
</feature>
<keyword evidence="4" id="KW-0274">FAD</keyword>
<comment type="cofactor">
    <cofactor evidence="1 7">
        <name>pyridoxal 5'-phosphate</name>
        <dbReference type="ChEBI" id="CHEBI:597326"/>
    </cofactor>
</comment>
<dbReference type="SUPFAM" id="SSF51905">
    <property type="entry name" value="FAD/NAD(P)-binding domain"/>
    <property type="match status" value="1"/>
</dbReference>
<evidence type="ECO:0000259" key="8">
    <source>
        <dbReference type="Pfam" id="PF00266"/>
    </source>
</evidence>
<organism evidence="10 11">
    <name type="scientific">Catenuloplanes indicus</name>
    <dbReference type="NCBI Taxonomy" id="137267"/>
    <lineage>
        <taxon>Bacteria</taxon>
        <taxon>Bacillati</taxon>
        <taxon>Actinomycetota</taxon>
        <taxon>Actinomycetes</taxon>
        <taxon>Micromonosporales</taxon>
        <taxon>Micromonosporaceae</taxon>
        <taxon>Catenuloplanes</taxon>
    </lineage>
</organism>
<dbReference type="EMBL" id="JAUSUZ010000001">
    <property type="protein sequence ID" value="MDQ0365567.1"/>
    <property type="molecule type" value="Genomic_DNA"/>
</dbReference>
<evidence type="ECO:0000256" key="5">
    <source>
        <dbReference type="ARBA" id="ARBA00022898"/>
    </source>
</evidence>
<dbReference type="Gene3D" id="3.90.1150.10">
    <property type="entry name" value="Aspartate Aminotransferase, domain 1"/>
    <property type="match status" value="1"/>
</dbReference>
<name>A0AAE4AWY6_9ACTN</name>
<dbReference type="SUPFAM" id="SSF53383">
    <property type="entry name" value="PLP-dependent transferases"/>
    <property type="match status" value="1"/>
</dbReference>
<dbReference type="InterPro" id="IPR036188">
    <property type="entry name" value="FAD/NAD-bd_sf"/>
</dbReference>
<gene>
    <name evidence="10" type="ORF">J2S42_002236</name>
</gene>
<dbReference type="PANTHER" id="PTHR10961:SF7">
    <property type="entry name" value="FAD DEPENDENT OXIDOREDUCTASE DOMAIN-CONTAINING PROTEIN"/>
    <property type="match status" value="1"/>
</dbReference>
<feature type="domain" description="FAD dependent oxidoreductase" evidence="9">
    <location>
        <begin position="405"/>
        <end position="747"/>
    </location>
</feature>
<dbReference type="InterPro" id="IPR015422">
    <property type="entry name" value="PyrdxlP-dep_Trfase_small"/>
</dbReference>
<dbReference type="InterPro" id="IPR000192">
    <property type="entry name" value="Aminotrans_V_dom"/>
</dbReference>
<evidence type="ECO:0000256" key="4">
    <source>
        <dbReference type="ARBA" id="ARBA00022827"/>
    </source>
</evidence>
<keyword evidence="5" id="KW-0663">Pyridoxal phosphate</keyword>
<dbReference type="AlphaFoldDB" id="A0AAE4AWY6"/>
<evidence type="ECO:0000256" key="3">
    <source>
        <dbReference type="ARBA" id="ARBA00022630"/>
    </source>
</evidence>
<comment type="caution">
    <text evidence="10">The sequence shown here is derived from an EMBL/GenBank/DDBJ whole genome shotgun (WGS) entry which is preliminary data.</text>
</comment>
<dbReference type="InterPro" id="IPR015421">
    <property type="entry name" value="PyrdxlP-dep_Trfase_major"/>
</dbReference>
<dbReference type="Gene3D" id="3.30.9.10">
    <property type="entry name" value="D-Amino Acid Oxidase, subunit A, domain 2"/>
    <property type="match status" value="1"/>
</dbReference>
<evidence type="ECO:0000313" key="10">
    <source>
        <dbReference type="EMBL" id="MDQ0365567.1"/>
    </source>
</evidence>
<evidence type="ECO:0000256" key="6">
    <source>
        <dbReference type="ARBA" id="ARBA00023002"/>
    </source>
</evidence>
<dbReference type="NCBIfam" id="NF008425">
    <property type="entry name" value="PRK11259.1"/>
    <property type="match status" value="1"/>
</dbReference>
<reference evidence="10 11" key="1">
    <citation type="submission" date="2023-07" db="EMBL/GenBank/DDBJ databases">
        <title>Sequencing the genomes of 1000 actinobacteria strains.</title>
        <authorList>
            <person name="Klenk H.-P."/>
        </authorList>
    </citation>
    <scope>NUCLEOTIDE SEQUENCE [LARGE SCALE GENOMIC DNA]</scope>
    <source>
        <strain evidence="10 11">DSM 44709</strain>
    </source>
</reference>